<keyword evidence="6" id="KW-0249">Electron transport</keyword>
<dbReference type="InterPro" id="IPR012257">
    <property type="entry name" value="Glc_ox_4Fe-4S"/>
</dbReference>
<comment type="function">
    <text evidence="6">Component of a complex that catalyzes the oxidation of glycolate to glyoxylate.</text>
</comment>
<comment type="cofactor">
    <cofactor evidence="6">
        <name>[4Fe-4S] cluster</name>
        <dbReference type="ChEBI" id="CHEBI:49883"/>
    </cofactor>
    <text evidence="6">Binds 2 [4Fe-4S] clusters.</text>
</comment>
<dbReference type="InterPro" id="IPR004017">
    <property type="entry name" value="Cys_rich_dom"/>
</dbReference>
<comment type="caution">
    <text evidence="8">The sequence shown here is derived from an EMBL/GenBank/DDBJ whole genome shotgun (WGS) entry which is preliminary data.</text>
</comment>
<dbReference type="Gene3D" id="1.10.1060.10">
    <property type="entry name" value="Alpha-helical ferredoxin"/>
    <property type="match status" value="1"/>
</dbReference>
<dbReference type="PANTHER" id="PTHR32479:SF17">
    <property type="entry name" value="GLYCOLATE OXIDASE IRON-SULFUR SUBUNIT"/>
    <property type="match status" value="1"/>
</dbReference>
<dbReference type="Pfam" id="PF02754">
    <property type="entry name" value="CCG"/>
    <property type="match status" value="2"/>
</dbReference>
<dbReference type="GO" id="GO:0046872">
    <property type="term" value="F:metal ion binding"/>
    <property type="evidence" value="ECO:0007669"/>
    <property type="project" value="UniProtKB-UniRule"/>
</dbReference>
<evidence type="ECO:0000256" key="1">
    <source>
        <dbReference type="ARBA" id="ARBA00022485"/>
    </source>
</evidence>
<comment type="catalytic activity">
    <reaction evidence="6">
        <text>(R)-lactate + A = pyruvate + AH2</text>
        <dbReference type="Rhea" id="RHEA:15089"/>
        <dbReference type="ChEBI" id="CHEBI:13193"/>
        <dbReference type="ChEBI" id="CHEBI:15361"/>
        <dbReference type="ChEBI" id="CHEBI:16004"/>
        <dbReference type="ChEBI" id="CHEBI:17499"/>
    </reaction>
</comment>
<name>A0A931M0N7_FIMGI</name>
<evidence type="ECO:0000259" key="7">
    <source>
        <dbReference type="PROSITE" id="PS51379"/>
    </source>
</evidence>
<evidence type="ECO:0000256" key="6">
    <source>
        <dbReference type="PIRNR" id="PIRNR000139"/>
    </source>
</evidence>
<dbReference type="GO" id="GO:0051539">
    <property type="term" value="F:4 iron, 4 sulfur cluster binding"/>
    <property type="evidence" value="ECO:0007669"/>
    <property type="project" value="UniProtKB-UniRule"/>
</dbReference>
<keyword evidence="3" id="KW-0677">Repeat</keyword>
<keyword evidence="5 6" id="KW-0411">Iron-sulfur</keyword>
<dbReference type="InterPro" id="IPR017900">
    <property type="entry name" value="4Fe4S_Fe_S_CS"/>
</dbReference>
<dbReference type="PANTHER" id="PTHR32479">
    <property type="entry name" value="GLYCOLATE OXIDASE IRON-SULFUR SUBUNIT"/>
    <property type="match status" value="1"/>
</dbReference>
<sequence length="407" mass="43306">MNAELSELASHCIRCGFCLESCPTFLVTGEETESPRGRIYLARGSLEGRLDWRQAAPHLDACLGCRGCETACPSGVQYGQIVELAREEIAARRAAPGLRLLLGMLTRPGVLRRLGALGRRLPGARMPRILGLLFSNEPPVAGLPVAQWSGMLPPLDETLLMPITGQAFILDGCAMGSLFPRVQEASARLLRRVGLAPKRLASGCCGALHAHSGYVAQGAAMARRVLARLPENDVLVATAAGCGSWLKEQAHGKRRVLDLSELLHENGLGEALKKAPGYWAVATYHDACHLAHAQGIRSQPRELITAIPGLTLLPMPESDLCCGSGGISNLTHPSQAVALQTRKLENAQATGASLLIQGNPGCHLWLAPAAKARGLTVLHTAEALEAAFIGLEWFCDGAKQTAEAERT</sequence>
<feature type="domain" description="4Fe-4S ferredoxin-type" evidence="7">
    <location>
        <begin position="53"/>
        <end position="76"/>
    </location>
</feature>
<evidence type="ECO:0000256" key="5">
    <source>
        <dbReference type="ARBA" id="ARBA00023014"/>
    </source>
</evidence>
<dbReference type="Proteomes" id="UP000727962">
    <property type="component" value="Unassembled WGS sequence"/>
</dbReference>
<keyword evidence="6" id="KW-0813">Transport</keyword>
<evidence type="ECO:0000313" key="9">
    <source>
        <dbReference type="Proteomes" id="UP000727962"/>
    </source>
</evidence>
<dbReference type="AlphaFoldDB" id="A0A931M0N7"/>
<dbReference type="InterPro" id="IPR017896">
    <property type="entry name" value="4Fe4S_Fe-S-bd"/>
</dbReference>
<dbReference type="SUPFAM" id="SSF46548">
    <property type="entry name" value="alpha-helical ferredoxin"/>
    <property type="match status" value="1"/>
</dbReference>
<dbReference type="GO" id="GO:0019154">
    <property type="term" value="F:glycolate dehydrogenase activity"/>
    <property type="evidence" value="ECO:0007669"/>
    <property type="project" value="UniProtKB-EC"/>
</dbReference>
<evidence type="ECO:0000256" key="2">
    <source>
        <dbReference type="ARBA" id="ARBA00022723"/>
    </source>
</evidence>
<dbReference type="EMBL" id="JACOSL010000039">
    <property type="protein sequence ID" value="MBI1756761.1"/>
    <property type="molecule type" value="Genomic_DNA"/>
</dbReference>
<organism evidence="8 9">
    <name type="scientific">Fimbriimonas ginsengisoli</name>
    <dbReference type="NCBI Taxonomy" id="1005039"/>
    <lineage>
        <taxon>Bacteria</taxon>
        <taxon>Bacillati</taxon>
        <taxon>Armatimonadota</taxon>
        <taxon>Fimbriimonadia</taxon>
        <taxon>Fimbriimonadales</taxon>
        <taxon>Fimbriimonadaceae</taxon>
        <taxon>Fimbriimonas</taxon>
    </lineage>
</organism>
<dbReference type="EC" id="1.1.99.14" evidence="6"/>
<gene>
    <name evidence="8" type="ORF">HYR64_06605</name>
</gene>
<evidence type="ECO:0000256" key="3">
    <source>
        <dbReference type="ARBA" id="ARBA00022737"/>
    </source>
</evidence>
<protein>
    <recommendedName>
        <fullName evidence="6">Glycolate oxidase iron-sulfur subunit</fullName>
        <ecNumber evidence="6">1.1.99.14</ecNumber>
    </recommendedName>
</protein>
<evidence type="ECO:0000313" key="8">
    <source>
        <dbReference type="EMBL" id="MBI1756761.1"/>
    </source>
</evidence>
<keyword evidence="2 6" id="KW-0479">Metal-binding</keyword>
<accession>A0A931M0N7</accession>
<dbReference type="PROSITE" id="PS00198">
    <property type="entry name" value="4FE4S_FER_1"/>
    <property type="match status" value="1"/>
</dbReference>
<dbReference type="PROSITE" id="PS51379">
    <property type="entry name" value="4FE4S_FER_2"/>
    <property type="match status" value="2"/>
</dbReference>
<comment type="catalytic activity">
    <reaction evidence="6">
        <text>glycolate + A = glyoxylate + AH2</text>
        <dbReference type="Rhea" id="RHEA:21264"/>
        <dbReference type="ChEBI" id="CHEBI:13193"/>
        <dbReference type="ChEBI" id="CHEBI:17499"/>
        <dbReference type="ChEBI" id="CHEBI:29805"/>
        <dbReference type="ChEBI" id="CHEBI:36655"/>
        <dbReference type="EC" id="1.1.99.14"/>
    </reaction>
</comment>
<feature type="domain" description="4Fe-4S ferredoxin-type" evidence="7">
    <location>
        <begin position="1"/>
        <end position="32"/>
    </location>
</feature>
<dbReference type="Pfam" id="PF13183">
    <property type="entry name" value="Fer4_8"/>
    <property type="match status" value="1"/>
</dbReference>
<reference evidence="8" key="1">
    <citation type="submission" date="2020-07" db="EMBL/GenBank/DDBJ databases">
        <title>Huge and variable diversity of episymbiotic CPR bacteria and DPANN archaea in groundwater ecosystems.</title>
        <authorList>
            <person name="He C.Y."/>
            <person name="Keren R."/>
            <person name="Whittaker M."/>
            <person name="Farag I.F."/>
            <person name="Doudna J."/>
            <person name="Cate J.H.D."/>
            <person name="Banfield J.F."/>
        </authorList>
    </citation>
    <scope>NUCLEOTIDE SEQUENCE</scope>
    <source>
        <strain evidence="8">NC_groundwater_17_Pr7_B-0.1um_64_12</strain>
    </source>
</reference>
<evidence type="ECO:0000256" key="4">
    <source>
        <dbReference type="ARBA" id="ARBA00023004"/>
    </source>
</evidence>
<keyword evidence="1 6" id="KW-0004">4Fe-4S</keyword>
<keyword evidence="4 6" id="KW-0408">Iron</keyword>
<dbReference type="PIRSF" id="PIRSF000139">
    <property type="entry name" value="Glc_ox_4Fe-4S"/>
    <property type="match status" value="1"/>
</dbReference>
<dbReference type="InterPro" id="IPR009051">
    <property type="entry name" value="Helical_ferredxn"/>
</dbReference>
<proteinExistence type="predicted"/>